<feature type="domain" description="Haem-binding" evidence="1">
    <location>
        <begin position="12"/>
        <end position="147"/>
    </location>
</feature>
<evidence type="ECO:0000259" key="1">
    <source>
        <dbReference type="SMART" id="SM01235"/>
    </source>
</evidence>
<dbReference type="Pfam" id="PF14376">
    <property type="entry name" value="Haem_bd"/>
    <property type="match status" value="1"/>
</dbReference>
<dbReference type="RefSeq" id="WP_327985255.1">
    <property type="nucleotide sequence ID" value="NZ_CP136426.1"/>
</dbReference>
<reference evidence="2" key="1">
    <citation type="submission" date="2023-10" db="EMBL/GenBank/DDBJ databases">
        <title>Characterization and whole genome sequencing of a novel strain of Bergeyella porcorum QD2021 isolated from pig.</title>
        <authorList>
            <person name="Liu G."/>
            <person name="Chen C."/>
            <person name="Han X."/>
        </authorList>
    </citation>
    <scope>NUCLEOTIDE SEQUENCE</scope>
    <source>
        <strain evidence="2">QD2021</strain>
    </source>
</reference>
<name>A0AAU0F2G9_9FLAO</name>
<dbReference type="SMART" id="SM01235">
    <property type="entry name" value="Haem_bd"/>
    <property type="match status" value="1"/>
</dbReference>
<accession>A0AAU0F2G9</accession>
<organism evidence="2 3">
    <name type="scientific">Bergeyella porcorum</name>
    <dbReference type="NCBI Taxonomy" id="1735111"/>
    <lineage>
        <taxon>Bacteria</taxon>
        <taxon>Pseudomonadati</taxon>
        <taxon>Bacteroidota</taxon>
        <taxon>Flavobacteriia</taxon>
        <taxon>Flavobacteriales</taxon>
        <taxon>Weeksellaceae</taxon>
        <taxon>Bergeyella</taxon>
    </lineage>
</organism>
<keyword evidence="3" id="KW-1185">Reference proteome</keyword>
<dbReference type="Proteomes" id="UP001432059">
    <property type="component" value="Chromosome"/>
</dbReference>
<dbReference type="KEGG" id="bpor:BPO_1012"/>
<sequence length="151" mass="17497">MKKVLKIFGWAVLLFALIQLIPIDRTNPPLEGKHNFVEVMNTPTEVRQLLKTSCYDCHSNETVYPSYAYVAPISWSVKHHINKGRRHLNFSEWGTYNRELKEGMLKNAIGDLEENRMPLAGYVAQHPEARLTKAQKKLLIDYFQKVLDSLK</sequence>
<evidence type="ECO:0000313" key="3">
    <source>
        <dbReference type="Proteomes" id="UP001432059"/>
    </source>
</evidence>
<protein>
    <submittedName>
        <fullName evidence="2">Cytochrome c</fullName>
    </submittedName>
</protein>
<evidence type="ECO:0000313" key="2">
    <source>
        <dbReference type="EMBL" id="WOC51659.1"/>
    </source>
</evidence>
<proteinExistence type="predicted"/>
<dbReference type="AlphaFoldDB" id="A0AAU0F2G9"/>
<dbReference type="InterPro" id="IPR025992">
    <property type="entry name" value="Haem-bd"/>
</dbReference>
<dbReference type="EMBL" id="CP136426">
    <property type="protein sequence ID" value="WOC51659.1"/>
    <property type="molecule type" value="Genomic_DNA"/>
</dbReference>
<gene>
    <name evidence="2" type="ORF">BPO_1012</name>
</gene>